<dbReference type="InterPro" id="IPR012223">
    <property type="entry name" value="TEII"/>
</dbReference>
<dbReference type="SMART" id="SM00824">
    <property type="entry name" value="PKS_TE"/>
    <property type="match status" value="1"/>
</dbReference>
<dbReference type="GO" id="GO:0016787">
    <property type="term" value="F:hydrolase activity"/>
    <property type="evidence" value="ECO:0007669"/>
    <property type="project" value="UniProtKB-KW"/>
</dbReference>
<comment type="similarity">
    <text evidence="1">Belongs to the thioesterase family.</text>
</comment>
<proteinExistence type="inferred from homology"/>
<keyword evidence="2" id="KW-0378">Hydrolase</keyword>
<keyword evidence="5" id="KW-1185">Reference proteome</keyword>
<dbReference type="SUPFAM" id="SSF53474">
    <property type="entry name" value="alpha/beta-Hydrolases"/>
    <property type="match status" value="1"/>
</dbReference>
<evidence type="ECO:0000259" key="3">
    <source>
        <dbReference type="SMART" id="SM00824"/>
    </source>
</evidence>
<evidence type="ECO:0000313" key="4">
    <source>
        <dbReference type="EMBL" id="TBO59248.1"/>
    </source>
</evidence>
<dbReference type="PANTHER" id="PTHR11487">
    <property type="entry name" value="THIOESTERASE"/>
    <property type="match status" value="1"/>
</dbReference>
<comment type="caution">
    <text evidence="4">The sequence shown here is derived from an EMBL/GenBank/DDBJ whole genome shotgun (WGS) entry which is preliminary data.</text>
</comment>
<feature type="domain" description="Thioesterase TesA-like" evidence="3">
    <location>
        <begin position="19"/>
        <end position="242"/>
    </location>
</feature>
<organism evidence="4 5">
    <name type="scientific">Streptomyces kasugaensis</name>
    <dbReference type="NCBI Taxonomy" id="1946"/>
    <lineage>
        <taxon>Bacteria</taxon>
        <taxon>Bacillati</taxon>
        <taxon>Actinomycetota</taxon>
        <taxon>Actinomycetes</taxon>
        <taxon>Kitasatosporales</taxon>
        <taxon>Streptomycetaceae</taxon>
        <taxon>Streptomyces</taxon>
    </lineage>
</organism>
<sequence>MSKWVRRPARAAAGRAQLWCFHYAGGGASAFRQWTEHLPDWVDVRYVQLPGRENRYREPAYEAMAPLVKDLADELAPQLRPPFTFFGHSMGARVSFALAHELAARGLPGPAGLVLSGTPAPSVTDWRHAHHLGDEDLIEHLRELGGVPAEILRSAEILHLMLPVIRSDLKLSETSDLTSYPRRLDCPVLALAGAADAIAPPEKVDPWGKETDGPYRFEVLPGGHFFLQDQLRDVIRRVLGAMRENS</sequence>
<dbReference type="Proteomes" id="UP000292452">
    <property type="component" value="Unassembled WGS sequence"/>
</dbReference>
<dbReference type="InterPro" id="IPR001031">
    <property type="entry name" value="Thioesterase"/>
</dbReference>
<name>A0A4Q9HVL7_STRKA</name>
<evidence type="ECO:0000256" key="2">
    <source>
        <dbReference type="ARBA" id="ARBA00022801"/>
    </source>
</evidence>
<dbReference type="EMBL" id="SIXH01000090">
    <property type="protein sequence ID" value="TBO59248.1"/>
    <property type="molecule type" value="Genomic_DNA"/>
</dbReference>
<evidence type="ECO:0000313" key="5">
    <source>
        <dbReference type="Proteomes" id="UP000292452"/>
    </source>
</evidence>
<reference evidence="4 5" key="1">
    <citation type="submission" date="2019-02" db="EMBL/GenBank/DDBJ databases">
        <title>Draft Genome Sequence of Streptomyces sp. AM-2504, identified by 16S rRNA comparative analysis as a Streptomyces Kasugaensis strain.</title>
        <authorList>
            <person name="Napolioni V."/>
            <person name="Giuliodori A.M."/>
            <person name="Spurio R."/>
            <person name="Fabbretti A."/>
        </authorList>
    </citation>
    <scope>NUCLEOTIDE SEQUENCE [LARGE SCALE GENOMIC DNA]</scope>
    <source>
        <strain evidence="4 5">AM-2504</strain>
    </source>
</reference>
<dbReference type="PANTHER" id="PTHR11487:SF0">
    <property type="entry name" value="S-ACYL FATTY ACID SYNTHASE THIOESTERASE, MEDIUM CHAIN"/>
    <property type="match status" value="1"/>
</dbReference>
<evidence type="ECO:0000256" key="1">
    <source>
        <dbReference type="ARBA" id="ARBA00007169"/>
    </source>
</evidence>
<dbReference type="InterPro" id="IPR029058">
    <property type="entry name" value="AB_hydrolase_fold"/>
</dbReference>
<dbReference type="GO" id="GO:0008610">
    <property type="term" value="P:lipid biosynthetic process"/>
    <property type="evidence" value="ECO:0007669"/>
    <property type="project" value="TreeGrafter"/>
</dbReference>
<gene>
    <name evidence="4" type="ORF">EYS09_13055</name>
</gene>
<dbReference type="Pfam" id="PF00975">
    <property type="entry name" value="Thioesterase"/>
    <property type="match status" value="1"/>
</dbReference>
<accession>A0A4Q9HVL7</accession>
<dbReference type="Gene3D" id="3.40.50.1820">
    <property type="entry name" value="alpha/beta hydrolase"/>
    <property type="match status" value="1"/>
</dbReference>
<protein>
    <submittedName>
        <fullName evidence="4">Thioesterase</fullName>
    </submittedName>
</protein>
<dbReference type="RefSeq" id="WP_131123317.1">
    <property type="nucleotide sequence ID" value="NZ_SIXH01000090.1"/>
</dbReference>
<dbReference type="InterPro" id="IPR020802">
    <property type="entry name" value="TesA-like"/>
</dbReference>
<dbReference type="AlphaFoldDB" id="A0A4Q9HVL7"/>